<dbReference type="OrthoDB" id="1779644at2"/>
<keyword evidence="2" id="KW-1185">Reference proteome</keyword>
<name>A0A1J7BDM2_9ACTN</name>
<proteinExistence type="predicted"/>
<accession>A0A1J7BDM2</accession>
<dbReference type="AlphaFoldDB" id="A0A1J7BDM2"/>
<organism evidence="1 2">
    <name type="scientific">Mangrovactinospora gilvigrisea</name>
    <dbReference type="NCBI Taxonomy" id="1428644"/>
    <lineage>
        <taxon>Bacteria</taxon>
        <taxon>Bacillati</taxon>
        <taxon>Actinomycetota</taxon>
        <taxon>Actinomycetes</taxon>
        <taxon>Kitasatosporales</taxon>
        <taxon>Streptomycetaceae</taxon>
        <taxon>Mangrovactinospora</taxon>
    </lineage>
</organism>
<reference evidence="1 2" key="1">
    <citation type="submission" date="2016-10" db="EMBL/GenBank/DDBJ databases">
        <title>Genome sequence of Streptomyces gilvigriseus MUSC 26.</title>
        <authorList>
            <person name="Lee L.-H."/>
            <person name="Ser H.-L."/>
        </authorList>
    </citation>
    <scope>NUCLEOTIDE SEQUENCE [LARGE SCALE GENOMIC DNA]</scope>
    <source>
        <strain evidence="1 2">MUSC 26</strain>
    </source>
</reference>
<comment type="caution">
    <text evidence="1">The sequence shown here is derived from an EMBL/GenBank/DDBJ whole genome shotgun (WGS) entry which is preliminary data.</text>
</comment>
<sequence>MGPVEFLVLAFPGGHPTRQAMAEVAALQFGGQLRVIDTLVVRKDEYGDVEAIEATHIPDLHEVTAGPDVVNLIGADDAQECANVLEPGWCALLALVEHRWAVKAARAVREGGGHLAAAVRIPPDRVAEARAALAAAGMEG</sequence>
<dbReference type="EMBL" id="MLCF01000076">
    <property type="protein sequence ID" value="OIV36779.1"/>
    <property type="molecule type" value="Genomic_DNA"/>
</dbReference>
<evidence type="ECO:0000313" key="1">
    <source>
        <dbReference type="EMBL" id="OIV36779.1"/>
    </source>
</evidence>
<dbReference type="STRING" id="1428644.BIV57_14485"/>
<evidence type="ECO:0000313" key="2">
    <source>
        <dbReference type="Proteomes" id="UP000243342"/>
    </source>
</evidence>
<gene>
    <name evidence="1" type="ORF">BIV57_14485</name>
</gene>
<dbReference type="Proteomes" id="UP000243342">
    <property type="component" value="Unassembled WGS sequence"/>
</dbReference>
<evidence type="ECO:0008006" key="3">
    <source>
        <dbReference type="Google" id="ProtNLM"/>
    </source>
</evidence>
<protein>
    <recommendedName>
        <fullName evidence="3">DUF1269 domain-containing family protein</fullName>
    </recommendedName>
</protein>
<dbReference type="Pfam" id="PF19850">
    <property type="entry name" value="DUF6325"/>
    <property type="match status" value="1"/>
</dbReference>
<dbReference type="InterPro" id="IPR046288">
    <property type="entry name" value="DUF6325"/>
</dbReference>